<keyword evidence="1" id="KW-1133">Transmembrane helix</keyword>
<dbReference type="PANTHER" id="PTHR37314:SF4">
    <property type="entry name" value="UPF0700 TRANSMEMBRANE PROTEIN YOAK"/>
    <property type="match status" value="1"/>
</dbReference>
<accession>A0A918NKR8</accession>
<reference evidence="2" key="2">
    <citation type="submission" date="2020-09" db="EMBL/GenBank/DDBJ databases">
        <authorList>
            <person name="Sun Q."/>
            <person name="Ohkuma M."/>
        </authorList>
    </citation>
    <scope>NUCLEOTIDE SEQUENCE</scope>
    <source>
        <strain evidence="2">JCM 4956</strain>
    </source>
</reference>
<evidence type="ECO:0008006" key="4">
    <source>
        <dbReference type="Google" id="ProtNLM"/>
    </source>
</evidence>
<proteinExistence type="predicted"/>
<keyword evidence="1" id="KW-0472">Membrane</keyword>
<keyword evidence="3" id="KW-1185">Reference proteome</keyword>
<evidence type="ECO:0000313" key="3">
    <source>
        <dbReference type="Proteomes" id="UP000645555"/>
    </source>
</evidence>
<dbReference type="AlphaFoldDB" id="A0A918NKR8"/>
<dbReference type="Pfam" id="PF06912">
    <property type="entry name" value="DUF1275"/>
    <property type="match status" value="1"/>
</dbReference>
<comment type="caution">
    <text evidence="2">The sequence shown here is derived from an EMBL/GenBank/DDBJ whole genome shotgun (WGS) entry which is preliminary data.</text>
</comment>
<feature type="transmembrane region" description="Helical" evidence="1">
    <location>
        <begin position="43"/>
        <end position="67"/>
    </location>
</feature>
<feature type="transmembrane region" description="Helical" evidence="1">
    <location>
        <begin position="158"/>
        <end position="176"/>
    </location>
</feature>
<dbReference type="EMBL" id="BMWD01000019">
    <property type="protein sequence ID" value="GGX76239.1"/>
    <property type="molecule type" value="Genomic_DNA"/>
</dbReference>
<feature type="transmembrane region" description="Helical" evidence="1">
    <location>
        <begin position="79"/>
        <end position="97"/>
    </location>
</feature>
<dbReference type="InterPro" id="IPR010699">
    <property type="entry name" value="DUF1275"/>
</dbReference>
<feature type="transmembrane region" description="Helical" evidence="1">
    <location>
        <begin position="12"/>
        <end position="37"/>
    </location>
</feature>
<protein>
    <recommendedName>
        <fullName evidence="4">DUF1275 domain-containing protein</fullName>
    </recommendedName>
</protein>
<feature type="transmembrane region" description="Helical" evidence="1">
    <location>
        <begin position="183"/>
        <end position="202"/>
    </location>
</feature>
<evidence type="ECO:0000256" key="1">
    <source>
        <dbReference type="SAM" id="Phobius"/>
    </source>
</evidence>
<gene>
    <name evidence="2" type="ORF">GCM10010515_49910</name>
</gene>
<name>A0A918NKR8_9ACTN</name>
<keyword evidence="1" id="KW-0812">Transmembrane</keyword>
<evidence type="ECO:0000313" key="2">
    <source>
        <dbReference type="EMBL" id="GGX76239.1"/>
    </source>
</evidence>
<sequence length="208" mass="20443">MLLTTAAGCVNAVGYLALGGVFTSVMTANSALLGLALAGGYPAVAHLAALAIVAYLVGVALGSKAALGSRQRPPGMRGALVAEAVVLWAVWVFWLAVGGEPGSAQQATLLAGGSLAMGCQSGGVRIVTGGAQTTAYMTGAITGVVSELVANKQFQKHVALIVVLIPVGAALGGLAIRWARLAAPAIPALLVTAALVVVSRAAPPAKAA</sequence>
<dbReference type="PANTHER" id="PTHR37314">
    <property type="entry name" value="SLR0142 PROTEIN"/>
    <property type="match status" value="1"/>
</dbReference>
<organism evidence="2 3">
    <name type="scientific">Streptomyces fructofermentans</name>
    <dbReference type="NCBI Taxonomy" id="152141"/>
    <lineage>
        <taxon>Bacteria</taxon>
        <taxon>Bacillati</taxon>
        <taxon>Actinomycetota</taxon>
        <taxon>Actinomycetes</taxon>
        <taxon>Kitasatosporales</taxon>
        <taxon>Streptomycetaceae</taxon>
        <taxon>Streptomyces</taxon>
    </lineage>
</organism>
<dbReference type="Proteomes" id="UP000645555">
    <property type="component" value="Unassembled WGS sequence"/>
</dbReference>
<reference evidence="2" key="1">
    <citation type="journal article" date="2014" name="Int. J. Syst. Evol. Microbiol.">
        <title>Complete genome sequence of Corynebacterium casei LMG S-19264T (=DSM 44701T), isolated from a smear-ripened cheese.</title>
        <authorList>
            <consortium name="US DOE Joint Genome Institute (JGI-PGF)"/>
            <person name="Walter F."/>
            <person name="Albersmeier A."/>
            <person name="Kalinowski J."/>
            <person name="Ruckert C."/>
        </authorList>
    </citation>
    <scope>NUCLEOTIDE SEQUENCE</scope>
    <source>
        <strain evidence="2">JCM 4956</strain>
    </source>
</reference>